<dbReference type="SUPFAM" id="SSF53187">
    <property type="entry name" value="Zn-dependent exopeptidases"/>
    <property type="match status" value="1"/>
</dbReference>
<sequence>MYKAILMVACLAFAKALTAQTITSPTLGYYLPDNVTYNNEISTPQEILGYVPGEWHVTHDKLAEYMRVLARQSDRITIENRGTTYEGRPLQLLTITSPQNHTNLERIQADHVALSEGSNASTANMPIVVYQGFSIHGNEPSGSNAALL</sequence>
<gene>
    <name evidence="3" type="ORF">FNJ87_20660</name>
</gene>
<dbReference type="Gene3D" id="3.40.630.10">
    <property type="entry name" value="Zn peptidases"/>
    <property type="match status" value="1"/>
</dbReference>
<accession>A0ABS0ABR9</accession>
<dbReference type="Proteomes" id="UP001194729">
    <property type="component" value="Unassembled WGS sequence"/>
</dbReference>
<reference evidence="3 4" key="1">
    <citation type="submission" date="2020-11" db="EMBL/GenBank/DDBJ databases">
        <title>P. mediterranea TC4 genome.</title>
        <authorList>
            <person name="Molmeret M."/>
        </authorList>
    </citation>
    <scope>NUCLEOTIDE SEQUENCE [LARGE SCALE GENOMIC DNA]</scope>
    <source>
        <strain evidence="3 4">TC4</strain>
    </source>
</reference>
<feature type="signal peptide" evidence="1">
    <location>
        <begin position="1"/>
        <end position="19"/>
    </location>
</feature>
<dbReference type="EMBL" id="JADKYU010001354">
    <property type="protein sequence ID" value="MBF4986621.1"/>
    <property type="molecule type" value="Genomic_DNA"/>
</dbReference>
<dbReference type="InterPro" id="IPR000834">
    <property type="entry name" value="Peptidase_M14"/>
</dbReference>
<keyword evidence="1" id="KW-0732">Signal</keyword>
<evidence type="ECO:0000256" key="1">
    <source>
        <dbReference type="SAM" id="SignalP"/>
    </source>
</evidence>
<keyword evidence="4" id="KW-1185">Reference proteome</keyword>
<dbReference type="Pfam" id="PF00246">
    <property type="entry name" value="Peptidase_M14"/>
    <property type="match status" value="1"/>
</dbReference>
<evidence type="ECO:0000313" key="4">
    <source>
        <dbReference type="Proteomes" id="UP001194729"/>
    </source>
</evidence>
<feature type="non-terminal residue" evidence="3">
    <location>
        <position position="148"/>
    </location>
</feature>
<feature type="domain" description="Peptidase M14" evidence="2">
    <location>
        <begin position="64"/>
        <end position="147"/>
    </location>
</feature>
<keyword evidence="3" id="KW-0121">Carboxypeptidase</keyword>
<keyword evidence="3" id="KW-0378">Hydrolase</keyword>
<organism evidence="3 4">
    <name type="scientific">Nonlabens mediterrranea</name>
    <dbReference type="NCBI Taxonomy" id="1419947"/>
    <lineage>
        <taxon>Bacteria</taxon>
        <taxon>Pseudomonadati</taxon>
        <taxon>Bacteroidota</taxon>
        <taxon>Flavobacteriia</taxon>
        <taxon>Flavobacteriales</taxon>
        <taxon>Flavobacteriaceae</taxon>
        <taxon>Nonlabens</taxon>
    </lineage>
</organism>
<protein>
    <submittedName>
        <fullName evidence="3">Zinc carboxypeptidase</fullName>
    </submittedName>
</protein>
<dbReference type="GO" id="GO:0004180">
    <property type="term" value="F:carboxypeptidase activity"/>
    <property type="evidence" value="ECO:0007669"/>
    <property type="project" value="UniProtKB-KW"/>
</dbReference>
<keyword evidence="3" id="KW-0645">Protease</keyword>
<evidence type="ECO:0000313" key="3">
    <source>
        <dbReference type="EMBL" id="MBF4986621.1"/>
    </source>
</evidence>
<feature type="chain" id="PRO_5045524123" evidence="1">
    <location>
        <begin position="20"/>
        <end position="148"/>
    </location>
</feature>
<evidence type="ECO:0000259" key="2">
    <source>
        <dbReference type="Pfam" id="PF00246"/>
    </source>
</evidence>
<comment type="caution">
    <text evidence="3">The sequence shown here is derived from an EMBL/GenBank/DDBJ whole genome shotgun (WGS) entry which is preliminary data.</text>
</comment>
<name>A0ABS0ABR9_9FLAO</name>
<proteinExistence type="predicted"/>